<dbReference type="Proteomes" id="UP000053681">
    <property type="component" value="Unassembled WGS sequence"/>
</dbReference>
<reference evidence="5 6" key="1">
    <citation type="submission" date="2015-11" db="EMBL/GenBank/DDBJ databases">
        <title>Bacillus caseinolyticus sp nov.</title>
        <authorList>
            <person name="Dastager S.G."/>
            <person name="Mawlankar R."/>
        </authorList>
    </citation>
    <scope>NUCLEOTIDE SEQUENCE [LARGE SCALE GENOMIC DNA]</scope>
    <source>
        <strain evidence="5 6">SGD-V-76</strain>
    </source>
</reference>
<dbReference type="CDD" id="cd00559">
    <property type="entry name" value="Cyanase_C"/>
    <property type="match status" value="1"/>
</dbReference>
<dbReference type="GO" id="GO:0003677">
    <property type="term" value="F:DNA binding"/>
    <property type="evidence" value="ECO:0007669"/>
    <property type="project" value="InterPro"/>
</dbReference>
<sequence>MSKVIEKLNVLDRKEATQILLAAKKQKGLSYQELSEEIGRDKTWVAAAILGQATMSEEEALTLVKILDVDPTVASVLQQYPMKGSLDSAVPVDPLIYRFHEINQVYGTTFKEVIQEMFGEGIMSAIDFRMDIQKKEDPNGDRVIVTFDGKFLPYKKW</sequence>
<accession>A0A0V8JH31</accession>
<dbReference type="RefSeq" id="WP_062687342.1">
    <property type="nucleotide sequence ID" value="NZ_KQ758709.1"/>
</dbReference>
<dbReference type="EC" id="4.2.1.104" evidence="3"/>
<evidence type="ECO:0000313" key="5">
    <source>
        <dbReference type="EMBL" id="KSU86297.1"/>
    </source>
</evidence>
<feature type="active site" evidence="3">
    <location>
        <position position="98"/>
    </location>
</feature>
<dbReference type="PANTHER" id="PTHR34186">
    <property type="entry name" value="CYANATE HYDRATASE"/>
    <property type="match status" value="1"/>
</dbReference>
<feature type="active site" evidence="3">
    <location>
        <position position="124"/>
    </location>
</feature>
<proteinExistence type="inferred from homology"/>
<gene>
    <name evidence="3" type="primary">cynS</name>
    <name evidence="5" type="ORF">AS180_19375</name>
</gene>
<dbReference type="NCBIfam" id="NF002773">
    <property type="entry name" value="PRK02866.1"/>
    <property type="match status" value="1"/>
</dbReference>
<evidence type="ECO:0000256" key="2">
    <source>
        <dbReference type="ARBA" id="ARBA00023239"/>
    </source>
</evidence>
<dbReference type="PIRSF" id="PIRSF001263">
    <property type="entry name" value="Cyanate_hydratas"/>
    <property type="match status" value="1"/>
</dbReference>
<dbReference type="PANTHER" id="PTHR34186:SF2">
    <property type="entry name" value="CYANATE HYDRATASE"/>
    <property type="match status" value="1"/>
</dbReference>
<comment type="caution">
    <text evidence="5">The sequence shown here is derived from an EMBL/GenBank/DDBJ whole genome shotgun (WGS) entry which is preliminary data.</text>
</comment>
<feature type="active site" evidence="3">
    <location>
        <position position="101"/>
    </location>
</feature>
<dbReference type="InterPro" id="IPR003712">
    <property type="entry name" value="Cyanate_lyase_C"/>
</dbReference>
<organism evidence="5 6">
    <name type="scientific">Priestia veravalensis</name>
    <dbReference type="NCBI Taxonomy" id="1414648"/>
    <lineage>
        <taxon>Bacteria</taxon>
        <taxon>Bacillati</taxon>
        <taxon>Bacillota</taxon>
        <taxon>Bacilli</taxon>
        <taxon>Bacillales</taxon>
        <taxon>Bacillaceae</taxon>
        <taxon>Priestia</taxon>
    </lineage>
</organism>
<dbReference type="Pfam" id="PF21291">
    <property type="entry name" value="CYNS_N"/>
    <property type="match status" value="1"/>
</dbReference>
<keyword evidence="2 3" id="KW-0456">Lyase</keyword>
<dbReference type="Pfam" id="PF02560">
    <property type="entry name" value="Cyanate_lyase"/>
    <property type="match status" value="1"/>
</dbReference>
<dbReference type="HAMAP" id="MF_00535">
    <property type="entry name" value="Cyanate_hydrat"/>
    <property type="match status" value="1"/>
</dbReference>
<dbReference type="PRINTS" id="PR01693">
    <property type="entry name" value="CYANASE"/>
</dbReference>
<comment type="similarity">
    <text evidence="3">Belongs to the cyanase family.</text>
</comment>
<comment type="catalytic activity">
    <reaction evidence="3">
        <text>cyanate + hydrogencarbonate + 3 H(+) = NH4(+) + 2 CO2</text>
        <dbReference type="Rhea" id="RHEA:11120"/>
        <dbReference type="ChEBI" id="CHEBI:15378"/>
        <dbReference type="ChEBI" id="CHEBI:16526"/>
        <dbReference type="ChEBI" id="CHEBI:17544"/>
        <dbReference type="ChEBI" id="CHEBI:28938"/>
        <dbReference type="ChEBI" id="CHEBI:29195"/>
        <dbReference type="EC" id="4.2.1.104"/>
    </reaction>
</comment>
<protein>
    <recommendedName>
        <fullName evidence="3">Cyanate hydratase</fullName>
        <shortName evidence="3">Cyanase</shortName>
        <ecNumber evidence="3">4.2.1.104</ecNumber>
    </recommendedName>
    <alternativeName>
        <fullName evidence="3">Cyanate hydrolase</fullName>
    </alternativeName>
    <alternativeName>
        <fullName evidence="3">Cyanate lyase</fullName>
    </alternativeName>
</protein>
<dbReference type="InterPro" id="IPR036581">
    <property type="entry name" value="Cyanate_lyase_C_sf"/>
</dbReference>
<dbReference type="InterPro" id="IPR008076">
    <property type="entry name" value="Cyanase"/>
</dbReference>
<dbReference type="NCBIfam" id="TIGR00673">
    <property type="entry name" value="cynS"/>
    <property type="match status" value="1"/>
</dbReference>
<dbReference type="SUPFAM" id="SSF55234">
    <property type="entry name" value="Cyanase C-terminal domain"/>
    <property type="match status" value="1"/>
</dbReference>
<feature type="domain" description="Cyanate lyase C-terminal" evidence="4">
    <location>
        <begin position="85"/>
        <end position="157"/>
    </location>
</feature>
<dbReference type="EMBL" id="LNQP01000095">
    <property type="protein sequence ID" value="KSU86297.1"/>
    <property type="molecule type" value="Genomic_DNA"/>
</dbReference>
<dbReference type="AlphaFoldDB" id="A0A0V8JH31"/>
<dbReference type="Gene3D" id="1.10.260.40">
    <property type="entry name" value="lambda repressor-like DNA-binding domains"/>
    <property type="match status" value="1"/>
</dbReference>
<dbReference type="SMART" id="SM01116">
    <property type="entry name" value="Cyanate_lyase"/>
    <property type="match status" value="1"/>
</dbReference>
<dbReference type="InterPro" id="IPR048564">
    <property type="entry name" value="CYNS_N"/>
</dbReference>
<dbReference type="GO" id="GO:0008824">
    <property type="term" value="F:cyanate hydratase activity"/>
    <property type="evidence" value="ECO:0007669"/>
    <property type="project" value="UniProtKB-UniRule"/>
</dbReference>
<dbReference type="Gene3D" id="3.30.1160.10">
    <property type="entry name" value="Cyanate lyase, C-terminal domain"/>
    <property type="match status" value="1"/>
</dbReference>
<evidence type="ECO:0000256" key="3">
    <source>
        <dbReference type="HAMAP-Rule" id="MF_00535"/>
    </source>
</evidence>
<dbReference type="InterPro" id="IPR010982">
    <property type="entry name" value="Lambda_DNA-bd_dom_sf"/>
</dbReference>
<dbReference type="SUPFAM" id="SSF47413">
    <property type="entry name" value="lambda repressor-like DNA-binding domains"/>
    <property type="match status" value="1"/>
</dbReference>
<keyword evidence="6" id="KW-1185">Reference proteome</keyword>
<evidence type="ECO:0000259" key="4">
    <source>
        <dbReference type="SMART" id="SM01116"/>
    </source>
</evidence>
<comment type="function">
    <text evidence="1 3">Catalyzes the reaction of cyanate with bicarbonate to produce ammonia and carbon dioxide.</text>
</comment>
<evidence type="ECO:0000256" key="1">
    <source>
        <dbReference type="ARBA" id="ARBA00003561"/>
    </source>
</evidence>
<evidence type="ECO:0000313" key="6">
    <source>
        <dbReference type="Proteomes" id="UP000053681"/>
    </source>
</evidence>
<name>A0A0V8JH31_9BACI</name>